<dbReference type="AlphaFoldDB" id="A0AAI9UFI3"/>
<protein>
    <submittedName>
        <fullName evidence="1">Uncharacterized protein</fullName>
    </submittedName>
</protein>
<sequence>MVTTDSGTMQMTPTRRPALLDRWDSDLEHMQQAALGEPKVVFVRRKGCDILECFS</sequence>
<dbReference type="EMBL" id="MPDP01000288">
    <property type="protein sequence ID" value="KAK1456042.1"/>
    <property type="molecule type" value="Genomic_DNA"/>
</dbReference>
<comment type="caution">
    <text evidence="1">The sequence shown here is derived from an EMBL/GenBank/DDBJ whole genome shotgun (WGS) entry which is preliminary data.</text>
</comment>
<proteinExistence type="predicted"/>
<accession>A0AAI9UFI3</accession>
<gene>
    <name evidence="1" type="ORF">CCUS01_10221</name>
</gene>
<keyword evidence="2" id="KW-1185">Reference proteome</keyword>
<name>A0AAI9UFI3_9PEZI</name>
<organism evidence="1 2">
    <name type="scientific">Colletotrichum cuscutae</name>
    <dbReference type="NCBI Taxonomy" id="1209917"/>
    <lineage>
        <taxon>Eukaryota</taxon>
        <taxon>Fungi</taxon>
        <taxon>Dikarya</taxon>
        <taxon>Ascomycota</taxon>
        <taxon>Pezizomycotina</taxon>
        <taxon>Sordariomycetes</taxon>
        <taxon>Hypocreomycetidae</taxon>
        <taxon>Glomerellales</taxon>
        <taxon>Glomerellaceae</taxon>
        <taxon>Colletotrichum</taxon>
        <taxon>Colletotrichum acutatum species complex</taxon>
    </lineage>
</organism>
<reference evidence="1" key="1">
    <citation type="submission" date="2016-11" db="EMBL/GenBank/DDBJ databases">
        <title>The genome sequence of Colletotrichum cuscutae.</title>
        <authorList>
            <person name="Baroncelli R."/>
        </authorList>
    </citation>
    <scope>NUCLEOTIDE SEQUENCE</scope>
    <source>
        <strain evidence="1">IMI 304802</strain>
    </source>
</reference>
<evidence type="ECO:0000313" key="2">
    <source>
        <dbReference type="Proteomes" id="UP001239213"/>
    </source>
</evidence>
<dbReference type="Proteomes" id="UP001239213">
    <property type="component" value="Unassembled WGS sequence"/>
</dbReference>
<evidence type="ECO:0000313" key="1">
    <source>
        <dbReference type="EMBL" id="KAK1456042.1"/>
    </source>
</evidence>